<evidence type="ECO:0000256" key="1">
    <source>
        <dbReference type="SAM" id="MobiDB-lite"/>
    </source>
</evidence>
<evidence type="ECO:0000313" key="4">
    <source>
        <dbReference type="Proteomes" id="UP001498398"/>
    </source>
</evidence>
<comment type="caution">
    <text evidence="3">The sequence shown here is derived from an EMBL/GenBank/DDBJ whole genome shotgun (WGS) entry which is preliminary data.</text>
</comment>
<dbReference type="EMBL" id="JBANRG010000037">
    <property type="protein sequence ID" value="KAK7448894.1"/>
    <property type="molecule type" value="Genomic_DNA"/>
</dbReference>
<gene>
    <name evidence="3" type="ORF">VKT23_013626</name>
</gene>
<keyword evidence="4" id="KW-1185">Reference proteome</keyword>
<organism evidence="3 4">
    <name type="scientific">Marasmiellus scandens</name>
    <dbReference type="NCBI Taxonomy" id="2682957"/>
    <lineage>
        <taxon>Eukaryota</taxon>
        <taxon>Fungi</taxon>
        <taxon>Dikarya</taxon>
        <taxon>Basidiomycota</taxon>
        <taxon>Agaricomycotina</taxon>
        <taxon>Agaricomycetes</taxon>
        <taxon>Agaricomycetidae</taxon>
        <taxon>Agaricales</taxon>
        <taxon>Marasmiineae</taxon>
        <taxon>Omphalotaceae</taxon>
        <taxon>Marasmiellus</taxon>
    </lineage>
</organism>
<dbReference type="InterPro" id="IPR037056">
    <property type="entry name" value="RNase_H1_N_sf"/>
</dbReference>
<dbReference type="Pfam" id="PF01693">
    <property type="entry name" value="Cauli_VI"/>
    <property type="match status" value="1"/>
</dbReference>
<evidence type="ECO:0000259" key="2">
    <source>
        <dbReference type="Pfam" id="PF01693"/>
    </source>
</evidence>
<dbReference type="InterPro" id="IPR009027">
    <property type="entry name" value="Ribosomal_bL9/RNase_H1_N"/>
</dbReference>
<protein>
    <recommendedName>
        <fullName evidence="2">Ribonuclease H1 N-terminal domain-containing protein</fullName>
    </recommendedName>
</protein>
<evidence type="ECO:0000313" key="3">
    <source>
        <dbReference type="EMBL" id="KAK7448894.1"/>
    </source>
</evidence>
<dbReference type="Proteomes" id="UP001498398">
    <property type="component" value="Unassembled WGS sequence"/>
</dbReference>
<dbReference type="Gene3D" id="3.40.970.10">
    <property type="entry name" value="Ribonuclease H1, N-terminal domain"/>
    <property type="match status" value="1"/>
</dbReference>
<dbReference type="InterPro" id="IPR011320">
    <property type="entry name" value="RNase_H1_N"/>
</dbReference>
<sequence>MIMLISVPTVRGVLEFFMDLLPELQALHLHFSQAIMAVETSGVQAQVSVIANASSGTRQPASSIHNGTEINDTLPLRTPVFLAYKRCPHPDELQRNWPLDNHNKAYVVFRGSRIGVFPTWEIAQVFILRVSGAHCVRFKRFSEALSEYRRRFFRTALVSEIEVRPGVANPLFDFEDTHFDGDLQILVPPNDRPFAIPVEHELPPDSSHANNDYQLAEGVISASVPGSAHEQCGNGVLSISDDESE</sequence>
<feature type="region of interest" description="Disordered" evidence="1">
    <location>
        <begin position="225"/>
        <end position="245"/>
    </location>
</feature>
<dbReference type="SUPFAM" id="SSF55658">
    <property type="entry name" value="L9 N-domain-like"/>
    <property type="match status" value="1"/>
</dbReference>
<name>A0ABR1J5Q5_9AGAR</name>
<reference evidence="3 4" key="1">
    <citation type="submission" date="2024-01" db="EMBL/GenBank/DDBJ databases">
        <title>A draft genome for the cacao thread blight pathogen Marasmiellus scandens.</title>
        <authorList>
            <person name="Baruah I.K."/>
            <person name="Leung J."/>
            <person name="Bukari Y."/>
            <person name="Amoako-Attah I."/>
            <person name="Meinhardt L.W."/>
            <person name="Bailey B.A."/>
            <person name="Cohen S.P."/>
        </authorList>
    </citation>
    <scope>NUCLEOTIDE SEQUENCE [LARGE SCALE GENOMIC DNA]</scope>
    <source>
        <strain evidence="3 4">GH-19</strain>
    </source>
</reference>
<feature type="domain" description="Ribonuclease H1 N-terminal" evidence="2">
    <location>
        <begin position="104"/>
        <end position="144"/>
    </location>
</feature>
<proteinExistence type="predicted"/>
<accession>A0ABR1J5Q5</accession>